<name>A0A5B0M9R6_PUCGR</name>
<evidence type="ECO:0000313" key="2">
    <source>
        <dbReference type="Proteomes" id="UP000325313"/>
    </source>
</evidence>
<dbReference type="Proteomes" id="UP000325313">
    <property type="component" value="Unassembled WGS sequence"/>
</dbReference>
<sequence length="111" mass="12477">MCNPFTSQCRLLIQSSAKVYNFAVAHLPDLRWQLWNAGGKSDIYHPRWRCSKECTSIGLTTGLIVGEQLLLGNGHFKMNRINHLSGRCRAGPLNSIRQTIAGWFMKGLAMD</sequence>
<evidence type="ECO:0000313" key="1">
    <source>
        <dbReference type="EMBL" id="KAA1072584.1"/>
    </source>
</evidence>
<gene>
    <name evidence="1" type="ORF">PGTUg99_021436</name>
</gene>
<proteinExistence type="predicted"/>
<comment type="caution">
    <text evidence="1">The sequence shown here is derived from an EMBL/GenBank/DDBJ whole genome shotgun (WGS) entry which is preliminary data.</text>
</comment>
<accession>A0A5B0M9R6</accession>
<dbReference type="EMBL" id="VDEP01000478">
    <property type="protein sequence ID" value="KAA1072584.1"/>
    <property type="molecule type" value="Genomic_DNA"/>
</dbReference>
<organism evidence="1 2">
    <name type="scientific">Puccinia graminis f. sp. tritici</name>
    <dbReference type="NCBI Taxonomy" id="56615"/>
    <lineage>
        <taxon>Eukaryota</taxon>
        <taxon>Fungi</taxon>
        <taxon>Dikarya</taxon>
        <taxon>Basidiomycota</taxon>
        <taxon>Pucciniomycotina</taxon>
        <taxon>Pucciniomycetes</taxon>
        <taxon>Pucciniales</taxon>
        <taxon>Pucciniaceae</taxon>
        <taxon>Puccinia</taxon>
    </lineage>
</organism>
<reference evidence="1 2" key="1">
    <citation type="submission" date="2019-05" db="EMBL/GenBank/DDBJ databases">
        <title>Emergence of the Ug99 lineage of the wheat stem rust pathogen through somatic hybridization.</title>
        <authorList>
            <person name="Li F."/>
            <person name="Upadhyaya N.M."/>
            <person name="Sperschneider J."/>
            <person name="Matny O."/>
            <person name="Nguyen-Phuc H."/>
            <person name="Mago R."/>
            <person name="Raley C."/>
            <person name="Miller M.E."/>
            <person name="Silverstein K.A.T."/>
            <person name="Henningsen E."/>
            <person name="Hirsch C.D."/>
            <person name="Visser B."/>
            <person name="Pretorius Z.A."/>
            <person name="Steffenson B.J."/>
            <person name="Schwessinger B."/>
            <person name="Dodds P.N."/>
            <person name="Figueroa M."/>
        </authorList>
    </citation>
    <scope>NUCLEOTIDE SEQUENCE [LARGE SCALE GENOMIC DNA]</scope>
    <source>
        <strain evidence="1 2">Ug99</strain>
    </source>
</reference>
<dbReference type="AlphaFoldDB" id="A0A5B0M9R6"/>
<protein>
    <submittedName>
        <fullName evidence="1">Uncharacterized protein</fullName>
    </submittedName>
</protein>